<sequence length="622" mass="70913">MSLFNDAVRDDPGPDNFLCTSYKTRILPTISFPSVPLAALRSNYIPSNNDITRTVSILQEEELELQRYNEEIQRVRRTLEEENGTRSLERLDGEKEMLRKKMKERRSWLAPIRRLPIEILASVFIEVSRDSPLWIGHVRYPVRPGITVERFAIQAVALDLSHVSSHWRNLAIAQRSIWSRIKLDIPRIPKDITPLIHLYLNNASEHPLFLYIRDLRCEIGSMPTLQKVEKYLGVHSLACLRVLISEFSRCEVLSIYKIPPEVFLHASDKEISFPLLHKLVYYWNHIILHYQGTFPTNANNRFWNAIRDAPLLKQVLVDRLGPWRHAEYIPWRQLTLLSVDEQDLYDQNFHSVLARCCSLKFFELEQNDCFGDTSSSVFQSSNGIEPRVVLPYLRQVHLSNVTSTITQCILASLTLPSLALLKVQVNEPSVSSPLAIWDFQPLYSLVSRSSSSCSLTSLSLDIRAYTIDGDAFTLFSKILMASSALEYLKVITRTPQHNKPGGASCSTVYSLFSLLSFSSNNTSGTVLPKLNDIQFHEHQATPSMHIVEKVLDAVEVRTDVHLQAIGRADVSGFRNVHVCMLTDHDCRGTEERTFSCAPIFQERIATIERDGTKCSILYGTEV</sequence>
<dbReference type="Proteomes" id="UP001383192">
    <property type="component" value="Unassembled WGS sequence"/>
</dbReference>
<feature type="coiled-coil region" evidence="1">
    <location>
        <begin position="51"/>
        <end position="85"/>
    </location>
</feature>
<evidence type="ECO:0000256" key="1">
    <source>
        <dbReference type="SAM" id="Coils"/>
    </source>
</evidence>
<evidence type="ECO:0000313" key="3">
    <source>
        <dbReference type="Proteomes" id="UP001383192"/>
    </source>
</evidence>
<dbReference type="AlphaFoldDB" id="A0AAW0B7L7"/>
<keyword evidence="3" id="KW-1185">Reference proteome</keyword>
<accession>A0AAW0B7L7</accession>
<dbReference type="EMBL" id="JAYKXP010000160">
    <property type="protein sequence ID" value="KAK7021870.1"/>
    <property type="molecule type" value="Genomic_DNA"/>
</dbReference>
<keyword evidence="1" id="KW-0175">Coiled coil</keyword>
<gene>
    <name evidence="2" type="ORF">VNI00_017217</name>
</gene>
<comment type="caution">
    <text evidence="2">The sequence shown here is derived from an EMBL/GenBank/DDBJ whole genome shotgun (WGS) entry which is preliminary data.</text>
</comment>
<protein>
    <recommendedName>
        <fullName evidence="4">F-box domain-containing protein</fullName>
    </recommendedName>
</protein>
<evidence type="ECO:0000313" key="2">
    <source>
        <dbReference type="EMBL" id="KAK7021870.1"/>
    </source>
</evidence>
<reference evidence="2 3" key="1">
    <citation type="submission" date="2024-01" db="EMBL/GenBank/DDBJ databases">
        <title>A draft genome for a cacao thread blight-causing isolate of Paramarasmius palmivorus.</title>
        <authorList>
            <person name="Baruah I.K."/>
            <person name="Bukari Y."/>
            <person name="Amoako-Attah I."/>
            <person name="Meinhardt L.W."/>
            <person name="Bailey B.A."/>
            <person name="Cohen S.P."/>
        </authorList>
    </citation>
    <scope>NUCLEOTIDE SEQUENCE [LARGE SCALE GENOMIC DNA]</scope>
    <source>
        <strain evidence="2 3">GH-12</strain>
    </source>
</reference>
<name>A0AAW0B7L7_9AGAR</name>
<organism evidence="2 3">
    <name type="scientific">Paramarasmius palmivorus</name>
    <dbReference type="NCBI Taxonomy" id="297713"/>
    <lineage>
        <taxon>Eukaryota</taxon>
        <taxon>Fungi</taxon>
        <taxon>Dikarya</taxon>
        <taxon>Basidiomycota</taxon>
        <taxon>Agaricomycotina</taxon>
        <taxon>Agaricomycetes</taxon>
        <taxon>Agaricomycetidae</taxon>
        <taxon>Agaricales</taxon>
        <taxon>Marasmiineae</taxon>
        <taxon>Marasmiaceae</taxon>
        <taxon>Paramarasmius</taxon>
    </lineage>
</organism>
<proteinExistence type="predicted"/>
<evidence type="ECO:0008006" key="4">
    <source>
        <dbReference type="Google" id="ProtNLM"/>
    </source>
</evidence>